<evidence type="ECO:0000256" key="4">
    <source>
        <dbReference type="ARBA" id="ARBA00038388"/>
    </source>
</evidence>
<sequence length="223" mass="24677">MTILNLSNIKKHFQDGKNRVNQVLRGIDLQVDKGDFVAVKGASGSGKTTLLSILGTLQQPDEGSYWLDGNDVTGADVDKFKIRNEKIGFVFQNHRLLPQYSALENILLPILAFQSEATKEQVDYARELMQITHIDHVANQYPHTLSGGESSRVAVCRALIMKPAVLLADEPTGQLDMENAQNVISLLAEINQTLNTTIIMVTHADEMAREAKRIVTLKNGILQ</sequence>
<comment type="caution">
    <text evidence="6">The sequence shown here is derived from an EMBL/GenBank/DDBJ whole genome shotgun (WGS) entry which is preliminary data.</text>
</comment>
<evidence type="ECO:0000313" key="6">
    <source>
        <dbReference type="EMBL" id="MCW3805522.1"/>
    </source>
</evidence>
<dbReference type="InterPro" id="IPR027417">
    <property type="entry name" value="P-loop_NTPase"/>
</dbReference>
<dbReference type="EMBL" id="JAPDPI010000012">
    <property type="protein sequence ID" value="MCW3805522.1"/>
    <property type="molecule type" value="Genomic_DNA"/>
</dbReference>
<evidence type="ECO:0000259" key="5">
    <source>
        <dbReference type="PROSITE" id="PS50893"/>
    </source>
</evidence>
<dbReference type="Gene3D" id="3.40.50.300">
    <property type="entry name" value="P-loop containing nucleotide triphosphate hydrolases"/>
    <property type="match status" value="1"/>
</dbReference>
<reference evidence="6" key="1">
    <citation type="submission" date="2022-10" db="EMBL/GenBank/DDBJ databases">
        <authorList>
            <person name="Yu W.X."/>
        </authorList>
    </citation>
    <scope>NUCLEOTIDE SEQUENCE</scope>
    <source>
        <strain evidence="6">D04</strain>
    </source>
</reference>
<keyword evidence="1" id="KW-0813">Transport</keyword>
<dbReference type="RefSeq" id="WP_301198893.1">
    <property type="nucleotide sequence ID" value="NZ_JAPDPI010000012.1"/>
</dbReference>
<protein>
    <submittedName>
        <fullName evidence="6">ABC transporter ATP-binding protein</fullName>
    </submittedName>
</protein>
<organism evidence="6 7">
    <name type="scientific">Plebeiibacterium marinum</name>
    <dbReference type="NCBI Taxonomy" id="2992111"/>
    <lineage>
        <taxon>Bacteria</taxon>
        <taxon>Pseudomonadati</taxon>
        <taxon>Bacteroidota</taxon>
        <taxon>Bacteroidia</taxon>
        <taxon>Marinilabiliales</taxon>
        <taxon>Marinilabiliaceae</taxon>
        <taxon>Plebeiibacterium</taxon>
    </lineage>
</organism>
<feature type="domain" description="ABC transporter" evidence="5">
    <location>
        <begin position="4"/>
        <end position="223"/>
    </location>
</feature>
<dbReference type="InterPro" id="IPR017871">
    <property type="entry name" value="ABC_transporter-like_CS"/>
</dbReference>
<dbReference type="GO" id="GO:0022857">
    <property type="term" value="F:transmembrane transporter activity"/>
    <property type="evidence" value="ECO:0007669"/>
    <property type="project" value="UniProtKB-ARBA"/>
</dbReference>
<keyword evidence="7" id="KW-1185">Reference proteome</keyword>
<dbReference type="InterPro" id="IPR015854">
    <property type="entry name" value="ABC_transpr_LolD-like"/>
</dbReference>
<keyword evidence="2" id="KW-0547">Nucleotide-binding</keyword>
<dbReference type="GO" id="GO:0098796">
    <property type="term" value="C:membrane protein complex"/>
    <property type="evidence" value="ECO:0007669"/>
    <property type="project" value="UniProtKB-ARBA"/>
</dbReference>
<evidence type="ECO:0000256" key="2">
    <source>
        <dbReference type="ARBA" id="ARBA00022741"/>
    </source>
</evidence>
<name>A0AAE3SJA1_9BACT</name>
<dbReference type="AlphaFoldDB" id="A0AAE3SJA1"/>
<dbReference type="PROSITE" id="PS00211">
    <property type="entry name" value="ABC_TRANSPORTER_1"/>
    <property type="match status" value="1"/>
</dbReference>
<dbReference type="PANTHER" id="PTHR24220:SF86">
    <property type="entry name" value="ABC TRANSPORTER ABCH.1"/>
    <property type="match status" value="1"/>
</dbReference>
<dbReference type="CDD" id="cd03255">
    <property type="entry name" value="ABC_MJ0796_LolCDE_FtsE"/>
    <property type="match status" value="1"/>
</dbReference>
<dbReference type="InterPro" id="IPR017911">
    <property type="entry name" value="MacB-like_ATP-bd"/>
</dbReference>
<dbReference type="GO" id="GO:0005886">
    <property type="term" value="C:plasma membrane"/>
    <property type="evidence" value="ECO:0007669"/>
    <property type="project" value="TreeGrafter"/>
</dbReference>
<dbReference type="GO" id="GO:0005524">
    <property type="term" value="F:ATP binding"/>
    <property type="evidence" value="ECO:0007669"/>
    <property type="project" value="UniProtKB-KW"/>
</dbReference>
<evidence type="ECO:0000256" key="3">
    <source>
        <dbReference type="ARBA" id="ARBA00022840"/>
    </source>
</evidence>
<dbReference type="Pfam" id="PF00005">
    <property type="entry name" value="ABC_tran"/>
    <property type="match status" value="1"/>
</dbReference>
<comment type="similarity">
    <text evidence="4">Belongs to the ABC transporter superfamily. Macrolide exporter (TC 3.A.1.122) family.</text>
</comment>
<accession>A0AAE3SJA1</accession>
<evidence type="ECO:0000256" key="1">
    <source>
        <dbReference type="ARBA" id="ARBA00022448"/>
    </source>
</evidence>
<dbReference type="SMART" id="SM00382">
    <property type="entry name" value="AAA"/>
    <property type="match status" value="1"/>
</dbReference>
<dbReference type="PANTHER" id="PTHR24220">
    <property type="entry name" value="IMPORT ATP-BINDING PROTEIN"/>
    <property type="match status" value="1"/>
</dbReference>
<evidence type="ECO:0000313" key="7">
    <source>
        <dbReference type="Proteomes" id="UP001207408"/>
    </source>
</evidence>
<dbReference type="GO" id="GO:0016887">
    <property type="term" value="F:ATP hydrolysis activity"/>
    <property type="evidence" value="ECO:0007669"/>
    <property type="project" value="InterPro"/>
</dbReference>
<dbReference type="InterPro" id="IPR003439">
    <property type="entry name" value="ABC_transporter-like_ATP-bd"/>
</dbReference>
<dbReference type="SUPFAM" id="SSF52540">
    <property type="entry name" value="P-loop containing nucleoside triphosphate hydrolases"/>
    <property type="match status" value="1"/>
</dbReference>
<dbReference type="Proteomes" id="UP001207408">
    <property type="component" value="Unassembled WGS sequence"/>
</dbReference>
<gene>
    <name evidence="6" type="ORF">OM074_07765</name>
</gene>
<dbReference type="PROSITE" id="PS50893">
    <property type="entry name" value="ABC_TRANSPORTER_2"/>
    <property type="match status" value="1"/>
</dbReference>
<dbReference type="FunFam" id="3.40.50.300:FF:000032">
    <property type="entry name" value="Export ABC transporter ATP-binding protein"/>
    <property type="match status" value="1"/>
</dbReference>
<keyword evidence="3 6" id="KW-0067">ATP-binding</keyword>
<proteinExistence type="inferred from homology"/>
<dbReference type="InterPro" id="IPR003593">
    <property type="entry name" value="AAA+_ATPase"/>
</dbReference>